<dbReference type="PANTHER" id="PTHR23407">
    <property type="entry name" value="ATPASE INHIBITOR/5-FORMYLTETRAHYDROFOLATE CYCLO-LIGASE"/>
    <property type="match status" value="1"/>
</dbReference>
<gene>
    <name evidence="6" type="ordered locus">Ccur_12820</name>
</gene>
<keyword evidence="3 4" id="KW-0067">ATP-binding</keyword>
<dbReference type="EC" id="6.3.3.2" evidence="4"/>
<dbReference type="InterPro" id="IPR037171">
    <property type="entry name" value="NagB/RpiA_transferase-like"/>
</dbReference>
<organism evidence="6 7">
    <name type="scientific">Cryptobacterium curtum (strain ATCC 700683 / DSM 15641 / CCUG 43107 / 12-3)</name>
    <dbReference type="NCBI Taxonomy" id="469378"/>
    <lineage>
        <taxon>Bacteria</taxon>
        <taxon>Bacillati</taxon>
        <taxon>Actinomycetota</taxon>
        <taxon>Coriobacteriia</taxon>
        <taxon>Eggerthellales</taxon>
        <taxon>Eggerthellaceae</taxon>
        <taxon>Cryptobacterium</taxon>
    </lineage>
</organism>
<feature type="region of interest" description="Disordered" evidence="5">
    <location>
        <begin position="1"/>
        <end position="59"/>
    </location>
</feature>
<evidence type="ECO:0000256" key="3">
    <source>
        <dbReference type="ARBA" id="ARBA00022840"/>
    </source>
</evidence>
<dbReference type="GO" id="GO:0030272">
    <property type="term" value="F:5-formyltetrahydrofolate cyclo-ligase activity"/>
    <property type="evidence" value="ECO:0007669"/>
    <property type="project" value="UniProtKB-EC"/>
</dbReference>
<dbReference type="NCBIfam" id="TIGR02727">
    <property type="entry name" value="MTHFS_bact"/>
    <property type="match status" value="1"/>
</dbReference>
<keyword evidence="4" id="KW-0460">Magnesium</keyword>
<dbReference type="Gene3D" id="3.40.50.10420">
    <property type="entry name" value="NagB/RpiA/CoA transferase-like"/>
    <property type="match status" value="1"/>
</dbReference>
<reference evidence="6 7" key="1">
    <citation type="journal article" date="2009" name="Stand. Genomic Sci.">
        <title>Complete genome sequence of Cryptobacterium curtum type strain (12-3).</title>
        <authorList>
            <person name="Mavrommatis K."/>
            <person name="Pukall R."/>
            <person name="Rohde C."/>
            <person name="Chen F."/>
            <person name="Sims D."/>
            <person name="Brettin T."/>
            <person name="Kuske C."/>
            <person name="Detter J.C."/>
            <person name="Han C."/>
            <person name="Lapidus A."/>
            <person name="Copeland A."/>
            <person name="Glavina Del Rio T."/>
            <person name="Nolan M."/>
            <person name="Lucas S."/>
            <person name="Tice H."/>
            <person name="Cheng J.F."/>
            <person name="Bruce D."/>
            <person name="Goodwin L."/>
            <person name="Pitluck S."/>
            <person name="Ovchinnikova G."/>
            <person name="Pati A."/>
            <person name="Ivanova N."/>
            <person name="Chen A."/>
            <person name="Palaniappan K."/>
            <person name="Chain P."/>
            <person name="D'haeseleer P."/>
            <person name="Goker M."/>
            <person name="Bristow J."/>
            <person name="Eisen J.A."/>
            <person name="Markowitz V."/>
            <person name="Hugenholtz P."/>
            <person name="Rohde M."/>
            <person name="Klenk H.P."/>
            <person name="Kyrpides N.C."/>
        </authorList>
    </citation>
    <scope>NUCLEOTIDE SEQUENCE [LARGE SCALE GENOMIC DNA]</scope>
    <source>
        <strain evidence="7">ATCC 700683 / DSM 15641 / 12-3</strain>
    </source>
</reference>
<dbReference type="InterPro" id="IPR002698">
    <property type="entry name" value="FTHF_cligase"/>
</dbReference>
<dbReference type="SUPFAM" id="SSF100950">
    <property type="entry name" value="NagB/RpiA/CoA transferase-like"/>
    <property type="match status" value="1"/>
</dbReference>
<dbReference type="RefSeq" id="WP_015778823.1">
    <property type="nucleotide sequence ID" value="NC_013170.1"/>
</dbReference>
<name>C7ML13_CRYCD</name>
<dbReference type="GO" id="GO:0009396">
    <property type="term" value="P:folic acid-containing compound biosynthetic process"/>
    <property type="evidence" value="ECO:0007669"/>
    <property type="project" value="TreeGrafter"/>
</dbReference>
<accession>C7ML13</accession>
<proteinExistence type="inferred from homology"/>
<evidence type="ECO:0000313" key="6">
    <source>
        <dbReference type="EMBL" id="ACU94960.1"/>
    </source>
</evidence>
<dbReference type="InterPro" id="IPR024185">
    <property type="entry name" value="FTHF_cligase-like_sf"/>
</dbReference>
<protein>
    <recommendedName>
        <fullName evidence="4">5-formyltetrahydrofolate cyclo-ligase</fullName>
        <ecNumber evidence="4">6.3.3.2</ecNumber>
    </recommendedName>
</protein>
<dbReference type="Proteomes" id="UP000000954">
    <property type="component" value="Chromosome"/>
</dbReference>
<keyword evidence="4" id="KW-0479">Metal-binding</keyword>
<dbReference type="AlphaFoldDB" id="C7ML13"/>
<comment type="catalytic activity">
    <reaction evidence="4">
        <text>(6S)-5-formyl-5,6,7,8-tetrahydrofolate + ATP = (6R)-5,10-methenyltetrahydrofolate + ADP + phosphate</text>
        <dbReference type="Rhea" id="RHEA:10488"/>
        <dbReference type="ChEBI" id="CHEBI:30616"/>
        <dbReference type="ChEBI" id="CHEBI:43474"/>
        <dbReference type="ChEBI" id="CHEBI:57455"/>
        <dbReference type="ChEBI" id="CHEBI:57457"/>
        <dbReference type="ChEBI" id="CHEBI:456216"/>
        <dbReference type="EC" id="6.3.3.2"/>
    </reaction>
</comment>
<dbReference type="PANTHER" id="PTHR23407:SF1">
    <property type="entry name" value="5-FORMYLTETRAHYDROFOLATE CYCLO-LIGASE"/>
    <property type="match status" value="1"/>
</dbReference>
<dbReference type="GO" id="GO:0005524">
    <property type="term" value="F:ATP binding"/>
    <property type="evidence" value="ECO:0007669"/>
    <property type="project" value="UniProtKB-KW"/>
</dbReference>
<evidence type="ECO:0000313" key="7">
    <source>
        <dbReference type="Proteomes" id="UP000000954"/>
    </source>
</evidence>
<dbReference type="STRING" id="469378.Ccur_12820"/>
<dbReference type="Pfam" id="PF01812">
    <property type="entry name" value="5-FTHF_cyc-lig"/>
    <property type="match status" value="1"/>
</dbReference>
<dbReference type="eggNOG" id="COG0212">
    <property type="taxonomic scope" value="Bacteria"/>
</dbReference>
<dbReference type="HOGENOM" id="CLU_066245_3_0_11"/>
<evidence type="ECO:0000256" key="4">
    <source>
        <dbReference type="RuleBase" id="RU361279"/>
    </source>
</evidence>
<dbReference type="GO" id="GO:0046872">
    <property type="term" value="F:metal ion binding"/>
    <property type="evidence" value="ECO:0007669"/>
    <property type="project" value="UniProtKB-KW"/>
</dbReference>
<keyword evidence="7" id="KW-1185">Reference proteome</keyword>
<dbReference type="EMBL" id="CP001682">
    <property type="protein sequence ID" value="ACU94960.1"/>
    <property type="molecule type" value="Genomic_DNA"/>
</dbReference>
<comment type="similarity">
    <text evidence="1 4">Belongs to the 5-formyltetrahydrofolate cyclo-ligase family.</text>
</comment>
<dbReference type="OrthoDB" id="3242798at2"/>
<feature type="compositionally biased region" description="Low complexity" evidence="5">
    <location>
        <begin position="28"/>
        <end position="46"/>
    </location>
</feature>
<feature type="compositionally biased region" description="Basic and acidic residues" evidence="5">
    <location>
        <begin position="9"/>
        <end position="18"/>
    </location>
</feature>
<comment type="cofactor">
    <cofactor evidence="4">
        <name>Mg(2+)</name>
        <dbReference type="ChEBI" id="CHEBI:18420"/>
    </cofactor>
</comment>
<sequence length="269" mass="30171">MNKSPIDSSFEREQEKQKATTSVAQQNSFMSTSLAQQSSSTTAPSMKQDARADGVQQKALDQEKRALRKHMLGLRDAIDHKSRATKSTNICRQVAHLISAWQQEHMPADRMTIGVYFPMGSEVDIRELIDWAYQNGHTVAFPYLIRKDYAAADEIRALPTMRFRTIPATHYHDACQNFIGKPLKTWDPTDAALEAYPACEPNQIDALVVPLVAFDQELHRLGYGGACYDRLLPRLKEGVLVSGVAFCEQQTGSVPHDDRDISLPRIIKA</sequence>
<evidence type="ECO:0000256" key="1">
    <source>
        <dbReference type="ARBA" id="ARBA00010638"/>
    </source>
</evidence>
<keyword evidence="2 4" id="KW-0547">Nucleotide-binding</keyword>
<dbReference type="KEGG" id="ccu:Ccur_12820"/>
<evidence type="ECO:0000256" key="2">
    <source>
        <dbReference type="ARBA" id="ARBA00022741"/>
    </source>
</evidence>
<evidence type="ECO:0000256" key="5">
    <source>
        <dbReference type="SAM" id="MobiDB-lite"/>
    </source>
</evidence>
<dbReference type="GO" id="GO:0035999">
    <property type="term" value="P:tetrahydrofolate interconversion"/>
    <property type="evidence" value="ECO:0007669"/>
    <property type="project" value="TreeGrafter"/>
</dbReference>